<dbReference type="GO" id="GO:0016020">
    <property type="term" value="C:membrane"/>
    <property type="evidence" value="ECO:0007669"/>
    <property type="project" value="TreeGrafter"/>
</dbReference>
<evidence type="ECO:0000256" key="3">
    <source>
        <dbReference type="SAM" id="MobiDB-lite"/>
    </source>
</evidence>
<keyword evidence="1" id="KW-0808">Transferase</keyword>
<dbReference type="AlphaFoldDB" id="A0A7J6MSF3"/>
<dbReference type="Gene3D" id="3.30.1010.10">
    <property type="entry name" value="Phosphatidylinositol 3-kinase Catalytic Subunit, Chain A, domain 4"/>
    <property type="match status" value="1"/>
</dbReference>
<accession>A0A7J6MSF3</accession>
<organism evidence="5 6">
    <name type="scientific">Perkinsus chesapeaki</name>
    <name type="common">Clam parasite</name>
    <name type="synonym">Perkinsus andrewsi</name>
    <dbReference type="NCBI Taxonomy" id="330153"/>
    <lineage>
        <taxon>Eukaryota</taxon>
        <taxon>Sar</taxon>
        <taxon>Alveolata</taxon>
        <taxon>Perkinsozoa</taxon>
        <taxon>Perkinsea</taxon>
        <taxon>Perkinsida</taxon>
        <taxon>Perkinsidae</taxon>
        <taxon>Perkinsus</taxon>
    </lineage>
</organism>
<dbReference type="InterPro" id="IPR036940">
    <property type="entry name" value="PI3/4_kinase_cat_sf"/>
</dbReference>
<dbReference type="InterPro" id="IPR015433">
    <property type="entry name" value="PI3/4_kinase"/>
</dbReference>
<gene>
    <name evidence="5" type="primary">PI4KB_3</name>
    <name evidence="5" type="ORF">FOL47_009239</name>
</gene>
<dbReference type="Pfam" id="PF00454">
    <property type="entry name" value="PI3_PI4_kinase"/>
    <property type="match status" value="1"/>
</dbReference>
<feature type="region of interest" description="Disordered" evidence="3">
    <location>
        <begin position="455"/>
        <end position="484"/>
    </location>
</feature>
<dbReference type="Proteomes" id="UP000591131">
    <property type="component" value="Unassembled WGS sequence"/>
</dbReference>
<evidence type="ECO:0000313" key="5">
    <source>
        <dbReference type="EMBL" id="KAF4674454.1"/>
    </source>
</evidence>
<dbReference type="PANTHER" id="PTHR10048">
    <property type="entry name" value="PHOSPHATIDYLINOSITOL KINASE"/>
    <property type="match status" value="1"/>
</dbReference>
<feature type="region of interest" description="Disordered" evidence="3">
    <location>
        <begin position="1"/>
        <end position="31"/>
    </location>
</feature>
<keyword evidence="6" id="KW-1185">Reference proteome</keyword>
<proteinExistence type="predicted"/>
<dbReference type="InterPro" id="IPR000403">
    <property type="entry name" value="PI3/4_kinase_cat_dom"/>
</dbReference>
<feature type="compositionally biased region" description="Basic and acidic residues" evidence="3">
    <location>
        <begin position="161"/>
        <end position="173"/>
    </location>
</feature>
<comment type="caution">
    <text evidence="5">The sequence shown here is derived from an EMBL/GenBank/DDBJ whole genome shotgun (WGS) entry which is preliminary data.</text>
</comment>
<evidence type="ECO:0000313" key="6">
    <source>
        <dbReference type="Proteomes" id="UP000591131"/>
    </source>
</evidence>
<reference evidence="5 6" key="1">
    <citation type="submission" date="2020-04" db="EMBL/GenBank/DDBJ databases">
        <title>Perkinsus chesapeaki whole genome sequence.</title>
        <authorList>
            <person name="Bogema D.R."/>
        </authorList>
    </citation>
    <scope>NUCLEOTIDE SEQUENCE [LARGE SCALE GENOMIC DNA]</scope>
    <source>
        <strain evidence="5">ATCC PRA-425</strain>
    </source>
</reference>
<dbReference type="Gene3D" id="1.10.1070.11">
    <property type="entry name" value="Phosphatidylinositol 3-/4-kinase, catalytic domain"/>
    <property type="match status" value="1"/>
</dbReference>
<dbReference type="OrthoDB" id="10264149at2759"/>
<evidence type="ECO:0000256" key="2">
    <source>
        <dbReference type="ARBA" id="ARBA00022777"/>
    </source>
</evidence>
<feature type="compositionally biased region" description="Polar residues" evidence="3">
    <location>
        <begin position="185"/>
        <end position="208"/>
    </location>
</feature>
<dbReference type="GO" id="GO:0005737">
    <property type="term" value="C:cytoplasm"/>
    <property type="evidence" value="ECO:0007669"/>
    <property type="project" value="TreeGrafter"/>
</dbReference>
<evidence type="ECO:0000259" key="4">
    <source>
        <dbReference type="PROSITE" id="PS50290"/>
    </source>
</evidence>
<dbReference type="InterPro" id="IPR011009">
    <property type="entry name" value="Kinase-like_dom_sf"/>
</dbReference>
<dbReference type="PROSITE" id="PS00915">
    <property type="entry name" value="PI3_4_KINASE_1"/>
    <property type="match status" value="1"/>
</dbReference>
<name>A0A7J6MSF3_PERCH</name>
<dbReference type="GO" id="GO:0048015">
    <property type="term" value="P:phosphatidylinositol-mediated signaling"/>
    <property type="evidence" value="ECO:0007669"/>
    <property type="project" value="TreeGrafter"/>
</dbReference>
<dbReference type="SMART" id="SM00146">
    <property type="entry name" value="PI3Kc"/>
    <property type="match status" value="1"/>
</dbReference>
<dbReference type="SUPFAM" id="SSF56112">
    <property type="entry name" value="Protein kinase-like (PK-like)"/>
    <property type="match status" value="1"/>
</dbReference>
<dbReference type="GO" id="GO:0004430">
    <property type="term" value="F:1-phosphatidylinositol 4-kinase activity"/>
    <property type="evidence" value="ECO:0007669"/>
    <property type="project" value="TreeGrafter"/>
</dbReference>
<dbReference type="PANTHER" id="PTHR10048:SF22">
    <property type="entry name" value="PHOSPHATIDYLINOSITOL 4-KINASE BETA"/>
    <property type="match status" value="1"/>
</dbReference>
<protein>
    <submittedName>
        <fullName evidence="5">Phosphatidylinositol 4-kinase beta</fullName>
    </submittedName>
</protein>
<dbReference type="PROSITE" id="PS50290">
    <property type="entry name" value="PI3_4_KINASE_3"/>
    <property type="match status" value="1"/>
</dbReference>
<dbReference type="InterPro" id="IPR018936">
    <property type="entry name" value="PI3/4_kinase_CS"/>
</dbReference>
<feature type="region of interest" description="Disordered" evidence="3">
    <location>
        <begin position="152"/>
        <end position="215"/>
    </location>
</feature>
<feature type="domain" description="PI3K/PI4K catalytic" evidence="4">
    <location>
        <begin position="492"/>
        <end position="747"/>
    </location>
</feature>
<feature type="compositionally biased region" description="Low complexity" evidence="3">
    <location>
        <begin position="1"/>
        <end position="15"/>
    </location>
</feature>
<evidence type="ECO:0000256" key="1">
    <source>
        <dbReference type="ARBA" id="ARBA00022679"/>
    </source>
</evidence>
<dbReference type="EMBL" id="JAAPAO010000063">
    <property type="protein sequence ID" value="KAF4674454.1"/>
    <property type="molecule type" value="Genomic_DNA"/>
</dbReference>
<keyword evidence="2 5" id="KW-0418">Kinase</keyword>
<dbReference type="GO" id="GO:0046854">
    <property type="term" value="P:phosphatidylinositol phosphate biosynthetic process"/>
    <property type="evidence" value="ECO:0007669"/>
    <property type="project" value="InterPro"/>
</dbReference>
<sequence length="747" mass="82954">MSSCSSSGVSSGDIPSDVKKDTSENASSSDSASLGSLLRLFKSESSLHTFLLDKAAQRMGFALKLHWLYQAVVEDGPKVTGTEMHEAALRLCQESEMAIVNCGLAQSVATARKKQSNAALTRGDTRLQKHQLKHKDSINKRTSTSQVMARAGGLAGNCGYNKDDNKDRNKGDDDSAESMDDSASINIGDNNITRSNSNPELVNRINNTQDDDNADVIDDKKTVKDDKDVVSLQESLEDLRKASRSARAQASPYLNRISTMSIYGELGDPETSIDRYIAVAGIDLPKATSSSTAAAAMLENSIMDDKGNEKVADLDEIFDKASPKPRTSRERCNEVSKYVLGEMDTKVVVDDGHGGVDTLFKESLYPYRDELRYAVAHTPTIEWCNHFYGNIIKDCMRTFQVGTIVDPYDNNNTDTTSGMATAAADSTVSITALEASALASSDDTEEAFYLVNNNEQEEEAQQQEQQQVTPHQKRKQKRQEEAEKVRRSIWGEPFKDKKARIRKNSVYGNLESWNVVQVMVKGGDDVRQEVLAGQLVRVLQSIFDEARLPLWLKPYETVVIDANSGLMEMLTDTISIDALKKEFPDKSLDDIFKMAFNREGHLIHIDFGYMLSNAPGNFVFETAPFKLTQEYIDVIGGEDNDKAAAEDTQEEQQELLIVEQTPVVLLIDFDKDIDVTKQVEPLLDGIGLRTVYVTEKPYNNKITVGIAVEDYKPLLNMAEDRSRDVWQYLDGVADKNINDKNEGSARR</sequence>